<dbReference type="GO" id="GO:0034237">
    <property type="term" value="F:protein kinase A regulatory subunit binding"/>
    <property type="evidence" value="ECO:0007669"/>
    <property type="project" value="TreeGrafter"/>
</dbReference>
<organism evidence="1 2">
    <name type="scientific">Bambusicola thoracicus</name>
    <name type="common">Chinese bamboo-partridge</name>
    <name type="synonym">Perdix thoracica</name>
    <dbReference type="NCBI Taxonomy" id="9083"/>
    <lineage>
        <taxon>Eukaryota</taxon>
        <taxon>Metazoa</taxon>
        <taxon>Chordata</taxon>
        <taxon>Craniata</taxon>
        <taxon>Vertebrata</taxon>
        <taxon>Euteleostomi</taxon>
        <taxon>Archelosauria</taxon>
        <taxon>Archosauria</taxon>
        <taxon>Dinosauria</taxon>
        <taxon>Saurischia</taxon>
        <taxon>Theropoda</taxon>
        <taxon>Coelurosauria</taxon>
        <taxon>Aves</taxon>
        <taxon>Neognathae</taxon>
        <taxon>Galloanserae</taxon>
        <taxon>Galliformes</taxon>
        <taxon>Phasianidae</taxon>
        <taxon>Perdicinae</taxon>
        <taxon>Bambusicola</taxon>
    </lineage>
</organism>
<proteinExistence type="predicted"/>
<dbReference type="PANTHER" id="PTHR12190:SF4">
    <property type="entry name" value="A-KINASE ANCHOR PROTEIN 8-LIKE"/>
    <property type="match status" value="1"/>
</dbReference>
<dbReference type="Proteomes" id="UP000237246">
    <property type="component" value="Unassembled WGS sequence"/>
</dbReference>
<name>A0A2P4SAW4_BAMTH</name>
<gene>
    <name evidence="1" type="ORF">CIB84_014984</name>
</gene>
<keyword evidence="2" id="KW-1185">Reference proteome</keyword>
<protein>
    <submittedName>
        <fullName evidence="1">Uncharacterized protein</fullName>
    </submittedName>
</protein>
<dbReference type="EMBL" id="PPHD01071397">
    <property type="protein sequence ID" value="POI21268.1"/>
    <property type="molecule type" value="Genomic_DNA"/>
</dbReference>
<accession>A0A2P4SAW4</accession>
<dbReference type="GO" id="GO:0016363">
    <property type="term" value="C:nuclear matrix"/>
    <property type="evidence" value="ECO:0007669"/>
    <property type="project" value="TreeGrafter"/>
</dbReference>
<dbReference type="InterPro" id="IPR007071">
    <property type="entry name" value="AKAP95"/>
</dbReference>
<dbReference type="OrthoDB" id="8923935at2759"/>
<dbReference type="GO" id="GO:0003677">
    <property type="term" value="F:DNA binding"/>
    <property type="evidence" value="ECO:0007669"/>
    <property type="project" value="InterPro"/>
</dbReference>
<sequence>YGDWNSGTNRGKYTASSRYESYNYGYGYGQDNSGNYGYGMAASNSWDMGNSDMDMNPDGAGSADTVIAKMNQRLDMVVSWALSKQ</sequence>
<dbReference type="PANTHER" id="PTHR12190">
    <property type="entry name" value="A-KINASE ANCHOR PROTEIN AKAP 8"/>
    <property type="match status" value="1"/>
</dbReference>
<evidence type="ECO:0000313" key="2">
    <source>
        <dbReference type="Proteomes" id="UP000237246"/>
    </source>
</evidence>
<evidence type="ECO:0000313" key="1">
    <source>
        <dbReference type="EMBL" id="POI21268.1"/>
    </source>
</evidence>
<feature type="non-terminal residue" evidence="1">
    <location>
        <position position="1"/>
    </location>
</feature>
<comment type="caution">
    <text evidence="1">The sequence shown here is derived from an EMBL/GenBank/DDBJ whole genome shotgun (WGS) entry which is preliminary data.</text>
</comment>
<reference evidence="1 2" key="1">
    <citation type="submission" date="2018-01" db="EMBL/GenBank/DDBJ databases">
        <title>Comparison of the Chinese Bamboo Partridge and Red Junglefowl genome sequences highlights the importance of demography in genome evolution.</title>
        <authorList>
            <person name="Tiley G.P."/>
            <person name="Kimball R.T."/>
            <person name="Braun E.L."/>
            <person name="Burleigh J.G."/>
        </authorList>
    </citation>
    <scope>NUCLEOTIDE SEQUENCE [LARGE SCALE GENOMIC DNA]</scope>
    <source>
        <strain evidence="1">RTK389</strain>
        <tissue evidence="1">Blood</tissue>
    </source>
</reference>
<dbReference type="AlphaFoldDB" id="A0A2P4SAW4"/>